<organism evidence="1 2">
    <name type="scientific">Salinigranum rubrum</name>
    <dbReference type="NCBI Taxonomy" id="755307"/>
    <lineage>
        <taxon>Archaea</taxon>
        <taxon>Methanobacteriati</taxon>
        <taxon>Methanobacteriota</taxon>
        <taxon>Stenosarchaea group</taxon>
        <taxon>Halobacteria</taxon>
        <taxon>Halobacteriales</taxon>
        <taxon>Haloferacaceae</taxon>
        <taxon>Salinigranum</taxon>
    </lineage>
</organism>
<gene>
    <name evidence="1" type="ORF">C2R22_10250</name>
</gene>
<dbReference type="Proteomes" id="UP000236584">
    <property type="component" value="Chromosome"/>
</dbReference>
<evidence type="ECO:0008006" key="3">
    <source>
        <dbReference type="Google" id="ProtNLM"/>
    </source>
</evidence>
<name>A0A2I8VJ75_9EURY</name>
<dbReference type="InterPro" id="IPR055927">
    <property type="entry name" value="DUF7504"/>
</dbReference>
<sequence length="179" mass="19624">MTESTDGPFALHAEESSVLVHGPSFTPRPALDLTARLGDERVPRVDVRFGRLPPGFDDDDDTRLVAPNVPDSFDSDRVYRVGGPDSLTEYGVALTRVFEDVDGPVLVELDSLTALLQHTTLDAAFRFVHVLSGRIDREEAVLVATIDPGAHDEQTVATMTQPFDVAITGEEGNRQVRRR</sequence>
<dbReference type="RefSeq" id="WP_103425671.1">
    <property type="nucleotide sequence ID" value="NZ_CP026309.1"/>
</dbReference>
<dbReference type="EMBL" id="CP026309">
    <property type="protein sequence ID" value="AUV81982.1"/>
    <property type="molecule type" value="Genomic_DNA"/>
</dbReference>
<dbReference type="AlphaFoldDB" id="A0A2I8VJ75"/>
<dbReference type="Pfam" id="PF24336">
    <property type="entry name" value="DUF7504"/>
    <property type="match status" value="1"/>
</dbReference>
<evidence type="ECO:0000313" key="2">
    <source>
        <dbReference type="Proteomes" id="UP000236584"/>
    </source>
</evidence>
<dbReference type="KEGG" id="srub:C2R22_10250"/>
<evidence type="ECO:0000313" key="1">
    <source>
        <dbReference type="EMBL" id="AUV81982.1"/>
    </source>
</evidence>
<accession>A0A2I8VJ75</accession>
<reference evidence="1 2" key="1">
    <citation type="submission" date="2018-01" db="EMBL/GenBank/DDBJ databases">
        <title>Complete genome sequence of Salinigranum rubrum GX10T, an extremely halophilic archaeon isolated from a marine solar saltern.</title>
        <authorList>
            <person name="Han S."/>
        </authorList>
    </citation>
    <scope>NUCLEOTIDE SEQUENCE [LARGE SCALE GENOMIC DNA]</scope>
    <source>
        <strain evidence="1 2">GX10</strain>
    </source>
</reference>
<dbReference type="OrthoDB" id="109251at2157"/>
<protein>
    <recommendedName>
        <fullName evidence="3">DUF835 domain-containing protein</fullName>
    </recommendedName>
</protein>
<proteinExistence type="predicted"/>
<keyword evidence="2" id="KW-1185">Reference proteome</keyword>
<dbReference type="GeneID" id="35592475"/>